<dbReference type="Pfam" id="PF07702">
    <property type="entry name" value="UTRA"/>
    <property type="match status" value="1"/>
</dbReference>
<dbReference type="PROSITE" id="PS50949">
    <property type="entry name" value="HTH_GNTR"/>
    <property type="match status" value="1"/>
</dbReference>
<dbReference type="GO" id="GO:0045892">
    <property type="term" value="P:negative regulation of DNA-templated transcription"/>
    <property type="evidence" value="ECO:0007669"/>
    <property type="project" value="TreeGrafter"/>
</dbReference>
<dbReference type="CDD" id="cd07377">
    <property type="entry name" value="WHTH_GntR"/>
    <property type="match status" value="1"/>
</dbReference>
<dbReference type="PANTHER" id="PTHR44846:SF1">
    <property type="entry name" value="MANNOSYL-D-GLYCERATE TRANSPORT_METABOLISM SYSTEM REPRESSOR MNGR-RELATED"/>
    <property type="match status" value="1"/>
</dbReference>
<dbReference type="SUPFAM" id="SSF46785">
    <property type="entry name" value="Winged helix' DNA-binding domain"/>
    <property type="match status" value="1"/>
</dbReference>
<dbReference type="AlphaFoldDB" id="A0A1H5DRZ8"/>
<keyword evidence="2" id="KW-0238">DNA-binding</keyword>
<dbReference type="SMART" id="SM00866">
    <property type="entry name" value="UTRA"/>
    <property type="match status" value="1"/>
</dbReference>
<organism evidence="6 7">
    <name type="scientific">Streptomyces misionensis</name>
    <dbReference type="NCBI Taxonomy" id="67331"/>
    <lineage>
        <taxon>Bacteria</taxon>
        <taxon>Bacillati</taxon>
        <taxon>Actinomycetota</taxon>
        <taxon>Actinomycetes</taxon>
        <taxon>Kitasatosporales</taxon>
        <taxon>Streptomycetaceae</taxon>
        <taxon>Streptomyces</taxon>
    </lineage>
</organism>
<dbReference type="PRINTS" id="PR00035">
    <property type="entry name" value="HTHGNTR"/>
</dbReference>
<keyword evidence="3" id="KW-0804">Transcription</keyword>
<dbReference type="SMART" id="SM00345">
    <property type="entry name" value="HTH_GNTR"/>
    <property type="match status" value="1"/>
</dbReference>
<proteinExistence type="predicted"/>
<dbReference type="SUPFAM" id="SSF64288">
    <property type="entry name" value="Chorismate lyase-like"/>
    <property type="match status" value="1"/>
</dbReference>
<dbReference type="GeneID" id="95514989"/>
<feature type="domain" description="HTH gntR-type" evidence="5">
    <location>
        <begin position="17"/>
        <end position="87"/>
    </location>
</feature>
<sequence length="261" mass="28515">MTTDVSSGQPRGGPAGRSARVPKYYRIKQQLLAMTDALQPGCAVPAERLLAVRFDTSRTTVRQALQELVGEGRLDRIQGKGTFVAQPKLYRTLQLTSHTEDMRAQGLAPASQVLDVGEVPADARLAELLDIAVGEPVLRIERLRLASGEPMAIETTHLSARRFPGLRGVLDSCPSLYTALAEVYGVRLTSADETIETSLSTPREAELLATDVGLPMLLLSRHSRDAEGSAVEWVRAVYRGSRYKFVATLRRPPLATPARRD</sequence>
<evidence type="ECO:0000256" key="2">
    <source>
        <dbReference type="ARBA" id="ARBA00023125"/>
    </source>
</evidence>
<dbReference type="FunFam" id="1.10.10.10:FF:000095">
    <property type="entry name" value="GntR family transcriptional regulator"/>
    <property type="match status" value="1"/>
</dbReference>
<dbReference type="Gene3D" id="1.10.10.10">
    <property type="entry name" value="Winged helix-like DNA-binding domain superfamily/Winged helix DNA-binding domain"/>
    <property type="match status" value="1"/>
</dbReference>
<dbReference type="InterPro" id="IPR011663">
    <property type="entry name" value="UTRA"/>
</dbReference>
<dbReference type="RefSeq" id="WP_070025449.1">
    <property type="nucleotide sequence ID" value="NZ_FNTD01000004.1"/>
</dbReference>
<dbReference type="InterPro" id="IPR000524">
    <property type="entry name" value="Tscrpt_reg_HTH_GntR"/>
</dbReference>
<reference evidence="6 7" key="1">
    <citation type="submission" date="2016-10" db="EMBL/GenBank/DDBJ databases">
        <authorList>
            <person name="de Groot N.N."/>
        </authorList>
    </citation>
    <scope>NUCLEOTIDE SEQUENCE [LARGE SCALE GENOMIC DNA]</scope>
    <source>
        <strain evidence="6 7">DSM 40306</strain>
    </source>
</reference>
<dbReference type="InterPro" id="IPR050679">
    <property type="entry name" value="Bact_HTH_transcr_reg"/>
</dbReference>
<name>A0A1H5DRZ8_9ACTN</name>
<keyword evidence="1" id="KW-0805">Transcription regulation</keyword>
<evidence type="ECO:0000313" key="6">
    <source>
        <dbReference type="EMBL" id="SED81490.1"/>
    </source>
</evidence>
<protein>
    <submittedName>
        <fullName evidence="6">Transcriptional regulator, GntR family</fullName>
    </submittedName>
</protein>
<evidence type="ECO:0000259" key="5">
    <source>
        <dbReference type="PROSITE" id="PS50949"/>
    </source>
</evidence>
<evidence type="ECO:0000313" key="7">
    <source>
        <dbReference type="Proteomes" id="UP000182375"/>
    </source>
</evidence>
<dbReference type="Pfam" id="PF00392">
    <property type="entry name" value="GntR"/>
    <property type="match status" value="1"/>
</dbReference>
<dbReference type="Gene3D" id="3.40.1410.10">
    <property type="entry name" value="Chorismate lyase-like"/>
    <property type="match status" value="1"/>
</dbReference>
<gene>
    <name evidence="6" type="ORF">SAMN04490357_5928</name>
</gene>
<dbReference type="GO" id="GO:0003700">
    <property type="term" value="F:DNA-binding transcription factor activity"/>
    <property type="evidence" value="ECO:0007669"/>
    <property type="project" value="InterPro"/>
</dbReference>
<dbReference type="Proteomes" id="UP000182375">
    <property type="component" value="Unassembled WGS sequence"/>
</dbReference>
<dbReference type="STRING" id="67331.SAMN04490357_5928"/>
<dbReference type="InterPro" id="IPR028978">
    <property type="entry name" value="Chorismate_lyase_/UTRA_dom_sf"/>
</dbReference>
<evidence type="ECO:0000256" key="4">
    <source>
        <dbReference type="SAM" id="MobiDB-lite"/>
    </source>
</evidence>
<evidence type="ECO:0000256" key="1">
    <source>
        <dbReference type="ARBA" id="ARBA00023015"/>
    </source>
</evidence>
<dbReference type="GO" id="GO:0003677">
    <property type="term" value="F:DNA binding"/>
    <property type="evidence" value="ECO:0007669"/>
    <property type="project" value="UniProtKB-KW"/>
</dbReference>
<feature type="region of interest" description="Disordered" evidence="4">
    <location>
        <begin position="1"/>
        <end position="20"/>
    </location>
</feature>
<accession>A0A1H5DRZ8</accession>
<dbReference type="PANTHER" id="PTHR44846">
    <property type="entry name" value="MANNOSYL-D-GLYCERATE TRANSPORT/METABOLISM SYSTEM REPRESSOR MNGR-RELATED"/>
    <property type="match status" value="1"/>
</dbReference>
<dbReference type="InterPro" id="IPR036390">
    <property type="entry name" value="WH_DNA-bd_sf"/>
</dbReference>
<evidence type="ECO:0000256" key="3">
    <source>
        <dbReference type="ARBA" id="ARBA00023163"/>
    </source>
</evidence>
<dbReference type="EMBL" id="FNTD01000004">
    <property type="protein sequence ID" value="SED81490.1"/>
    <property type="molecule type" value="Genomic_DNA"/>
</dbReference>
<dbReference type="InterPro" id="IPR036388">
    <property type="entry name" value="WH-like_DNA-bd_sf"/>
</dbReference>